<gene>
    <name evidence="1" type="ORF">AFUS01_LOCUS9876</name>
</gene>
<evidence type="ECO:0000313" key="1">
    <source>
        <dbReference type="EMBL" id="CAG7720606.1"/>
    </source>
</evidence>
<comment type="caution">
    <text evidence="1">The sequence shown here is derived from an EMBL/GenBank/DDBJ whole genome shotgun (WGS) entry which is preliminary data.</text>
</comment>
<feature type="non-terminal residue" evidence="1">
    <location>
        <position position="1"/>
    </location>
</feature>
<sequence length="8" mass="1019">VDNIFFHK</sequence>
<proteinExistence type="predicted"/>
<evidence type="ECO:0000313" key="2">
    <source>
        <dbReference type="Proteomes" id="UP000708208"/>
    </source>
</evidence>
<reference evidence="1" key="1">
    <citation type="submission" date="2021-06" db="EMBL/GenBank/DDBJ databases">
        <authorList>
            <person name="Hodson N. C."/>
            <person name="Mongue J. A."/>
            <person name="Jaron S. K."/>
        </authorList>
    </citation>
    <scope>NUCLEOTIDE SEQUENCE</scope>
</reference>
<organism evidence="1 2">
    <name type="scientific">Allacma fusca</name>
    <dbReference type="NCBI Taxonomy" id="39272"/>
    <lineage>
        <taxon>Eukaryota</taxon>
        <taxon>Metazoa</taxon>
        <taxon>Ecdysozoa</taxon>
        <taxon>Arthropoda</taxon>
        <taxon>Hexapoda</taxon>
        <taxon>Collembola</taxon>
        <taxon>Symphypleona</taxon>
        <taxon>Sminthuridae</taxon>
        <taxon>Allacma</taxon>
    </lineage>
</organism>
<dbReference type="EMBL" id="CAJVCH010071991">
    <property type="protein sequence ID" value="CAG7720606.1"/>
    <property type="molecule type" value="Genomic_DNA"/>
</dbReference>
<accession>A0A8J2JI35</accession>
<name>A0A8J2JI35_9HEXA</name>
<keyword evidence="2" id="KW-1185">Reference proteome</keyword>
<dbReference type="Proteomes" id="UP000708208">
    <property type="component" value="Unassembled WGS sequence"/>
</dbReference>
<protein>
    <submittedName>
        <fullName evidence="1">Uncharacterized protein</fullName>
    </submittedName>
</protein>